<accession>A0A9W6KZ84</accession>
<sequence length="167" mass="18340">MSAVSRRLQTLLEEVAVEQFDGQVVVEPIEGYQILTRRRLVDPLPGVRAAAVLRAAARRVLVDAVEAARAAGRSWDEVGEALGLPDTDEPVGEVAFALVVEGREPERAREMFRVPSASWRCGACGELVRDQGPFESHPADVESGHAADCTRHLADVQAWRERTGWEE</sequence>
<dbReference type="EMBL" id="BSFQ01000001">
    <property type="protein sequence ID" value="GLL09291.1"/>
    <property type="molecule type" value="Genomic_DNA"/>
</dbReference>
<gene>
    <name evidence="1" type="ORF">GCM10017577_04310</name>
</gene>
<organism evidence="1 2">
    <name type="scientific">Pseudonocardia halophobica</name>
    <dbReference type="NCBI Taxonomy" id="29401"/>
    <lineage>
        <taxon>Bacteria</taxon>
        <taxon>Bacillati</taxon>
        <taxon>Actinomycetota</taxon>
        <taxon>Actinomycetes</taxon>
        <taxon>Pseudonocardiales</taxon>
        <taxon>Pseudonocardiaceae</taxon>
        <taxon>Pseudonocardia</taxon>
    </lineage>
</organism>
<dbReference type="AlphaFoldDB" id="A0A9W6KZ84"/>
<protein>
    <submittedName>
        <fullName evidence="1">Uncharacterized protein</fullName>
    </submittedName>
</protein>
<reference evidence="1" key="2">
    <citation type="submission" date="2023-01" db="EMBL/GenBank/DDBJ databases">
        <authorList>
            <person name="Sun Q."/>
            <person name="Evtushenko L."/>
        </authorList>
    </citation>
    <scope>NUCLEOTIDE SEQUENCE</scope>
    <source>
        <strain evidence="1">VKM Ac-1069</strain>
    </source>
</reference>
<comment type="caution">
    <text evidence="1">The sequence shown here is derived from an EMBL/GenBank/DDBJ whole genome shotgun (WGS) entry which is preliminary data.</text>
</comment>
<evidence type="ECO:0000313" key="1">
    <source>
        <dbReference type="EMBL" id="GLL09291.1"/>
    </source>
</evidence>
<proteinExistence type="predicted"/>
<keyword evidence="2" id="KW-1185">Reference proteome</keyword>
<evidence type="ECO:0000313" key="2">
    <source>
        <dbReference type="Proteomes" id="UP001143463"/>
    </source>
</evidence>
<reference evidence="1" key="1">
    <citation type="journal article" date="2014" name="Int. J. Syst. Evol. Microbiol.">
        <title>Complete genome sequence of Corynebacterium casei LMG S-19264T (=DSM 44701T), isolated from a smear-ripened cheese.</title>
        <authorList>
            <consortium name="US DOE Joint Genome Institute (JGI-PGF)"/>
            <person name="Walter F."/>
            <person name="Albersmeier A."/>
            <person name="Kalinowski J."/>
            <person name="Ruckert C."/>
        </authorList>
    </citation>
    <scope>NUCLEOTIDE SEQUENCE</scope>
    <source>
        <strain evidence="1">VKM Ac-1069</strain>
    </source>
</reference>
<name>A0A9W6KZ84_9PSEU</name>
<dbReference type="RefSeq" id="WP_037041873.1">
    <property type="nucleotide sequence ID" value="NZ_BAAAUZ010000015.1"/>
</dbReference>
<dbReference type="Proteomes" id="UP001143463">
    <property type="component" value="Unassembled WGS sequence"/>
</dbReference>